<dbReference type="AlphaFoldDB" id="A0A3F3H278"/>
<protein>
    <recommendedName>
        <fullName evidence="4">TPR repeat-containing protein</fullName>
    </recommendedName>
</protein>
<evidence type="ECO:0000313" key="2">
    <source>
        <dbReference type="EMBL" id="GAP02290.1"/>
    </source>
</evidence>
<dbReference type="Proteomes" id="UP000061227">
    <property type="component" value="Unassembled WGS sequence"/>
</dbReference>
<keyword evidence="1" id="KW-0175">Coiled coil</keyword>
<organism evidence="2 3">
    <name type="scientific">Fructobacillus pseudoficulneus</name>
    <dbReference type="NCBI Taxonomy" id="220714"/>
    <lineage>
        <taxon>Bacteria</taxon>
        <taxon>Bacillati</taxon>
        <taxon>Bacillota</taxon>
        <taxon>Bacilli</taxon>
        <taxon>Lactobacillales</taxon>
        <taxon>Lactobacillaceae</taxon>
        <taxon>Fructobacillus</taxon>
    </lineage>
</organism>
<feature type="coiled-coil region" evidence="1">
    <location>
        <begin position="97"/>
        <end position="124"/>
    </location>
</feature>
<evidence type="ECO:0000313" key="3">
    <source>
        <dbReference type="Proteomes" id="UP000061227"/>
    </source>
</evidence>
<sequence length="303" mass="34902">MVESIEEQKERAEAEFDQGNYRQAAELFAVVYQEEQSLALNRQLVLALQADEQYQLAREYASDFLSDYAQHENLFLLYFNLLLQTQNFVFAQQWAMQRQGERDREELLEDIRAKEKQAEDQQSQTLKTIAQQFYHLSDENLSAQQERYQQAFHLPVATFITGAKFLLVDPFSTPLMRATLLADLQQLAVKEAVQYQWLDGQRYQVNLTELATAFADDRFVAMMAALDEQVGQEDPVAYQALFDQIRLETMLIFPRLAESVVDPVAWIEADVAAFYQEDAVTESAEQQAIHGQVHQALLQLGVE</sequence>
<reference evidence="2 3" key="1">
    <citation type="journal article" date="2015" name="BMC Genomics">
        <title>Comparative genomics of Fructobacillus spp. and Leuconostoc spp. reveals niche-specific evolution of Fructobacillus spp.</title>
        <authorList>
            <person name="Endo A."/>
            <person name="Tanizawa Y."/>
            <person name="Tanaka N."/>
            <person name="Maeno S."/>
            <person name="Kumar H."/>
            <person name="Shiwa Y."/>
            <person name="Okada S."/>
            <person name="Yoshikawa H."/>
            <person name="Dicks L."/>
            <person name="Nakagawa J."/>
            <person name="Arita M."/>
        </authorList>
    </citation>
    <scope>NUCLEOTIDE SEQUENCE [LARGE SCALE GENOMIC DNA]</scope>
    <source>
        <strain evidence="2 3">DSM 15468</strain>
    </source>
</reference>
<name>A0A3F3H278_9LACO</name>
<dbReference type="EMBL" id="DF968063">
    <property type="protein sequence ID" value="GAP02290.1"/>
    <property type="molecule type" value="Genomic_DNA"/>
</dbReference>
<gene>
    <name evidence="2" type="ORF">FPFC_011700</name>
</gene>
<evidence type="ECO:0000256" key="1">
    <source>
        <dbReference type="SAM" id="Coils"/>
    </source>
</evidence>
<evidence type="ECO:0008006" key="4">
    <source>
        <dbReference type="Google" id="ProtNLM"/>
    </source>
</evidence>
<proteinExistence type="predicted"/>
<dbReference type="OrthoDB" id="1655898at2"/>
<keyword evidence="3" id="KW-1185">Reference proteome</keyword>
<dbReference type="RefSeq" id="WP_059375726.1">
    <property type="nucleotide sequence ID" value="NZ_DF968063.1"/>
</dbReference>
<dbReference type="STRING" id="220714.SAMN05660469_0242"/>
<accession>A0A3F3H278</accession>